<dbReference type="SUPFAM" id="SSF49464">
    <property type="entry name" value="Carboxypeptidase regulatory domain-like"/>
    <property type="match status" value="1"/>
</dbReference>
<dbReference type="eggNOG" id="COG4771">
    <property type="taxonomic scope" value="Bacteria"/>
</dbReference>
<accession>I3ZE01</accession>
<keyword evidence="7" id="KW-0732">Signal</keyword>
<evidence type="ECO:0000256" key="1">
    <source>
        <dbReference type="ARBA" id="ARBA00004571"/>
    </source>
</evidence>
<name>I3ZE01_TERRK</name>
<keyword evidence="10" id="KW-0675">Receptor</keyword>
<dbReference type="AlphaFoldDB" id="I3ZE01"/>
<feature type="signal peptide" evidence="7">
    <location>
        <begin position="1"/>
        <end position="29"/>
    </location>
</feature>
<dbReference type="GO" id="GO:0044718">
    <property type="term" value="P:siderophore transmembrane transport"/>
    <property type="evidence" value="ECO:0007669"/>
    <property type="project" value="TreeGrafter"/>
</dbReference>
<evidence type="ECO:0000259" key="9">
    <source>
        <dbReference type="Pfam" id="PF25183"/>
    </source>
</evidence>
<evidence type="ECO:0000256" key="4">
    <source>
        <dbReference type="ARBA" id="ARBA00022692"/>
    </source>
</evidence>
<keyword evidence="5" id="KW-0472">Membrane</keyword>
<dbReference type="InterPro" id="IPR057601">
    <property type="entry name" value="Oar-like_b-barrel"/>
</dbReference>
<dbReference type="PANTHER" id="PTHR30069:SF46">
    <property type="entry name" value="OAR PROTEIN"/>
    <property type="match status" value="1"/>
</dbReference>
<keyword evidence="4" id="KW-0812">Transmembrane</keyword>
<dbReference type="InterPro" id="IPR037066">
    <property type="entry name" value="Plug_dom_sf"/>
</dbReference>
<keyword evidence="11" id="KW-1185">Reference proteome</keyword>
<keyword evidence="6" id="KW-0998">Cell outer membrane</keyword>
<evidence type="ECO:0000256" key="7">
    <source>
        <dbReference type="SAM" id="SignalP"/>
    </source>
</evidence>
<evidence type="ECO:0000313" key="11">
    <source>
        <dbReference type="Proteomes" id="UP000006056"/>
    </source>
</evidence>
<evidence type="ECO:0000256" key="3">
    <source>
        <dbReference type="ARBA" id="ARBA00022452"/>
    </source>
</evidence>
<evidence type="ECO:0000259" key="8">
    <source>
        <dbReference type="Pfam" id="PF07715"/>
    </source>
</evidence>
<dbReference type="InterPro" id="IPR012910">
    <property type="entry name" value="Plug_dom"/>
</dbReference>
<dbReference type="Pfam" id="PF25183">
    <property type="entry name" value="OMP_b-brl_4"/>
    <property type="match status" value="1"/>
</dbReference>
<dbReference type="STRING" id="926566.Terro_1153"/>
<dbReference type="Gene3D" id="2.60.40.1120">
    <property type="entry name" value="Carboxypeptidase-like, regulatory domain"/>
    <property type="match status" value="1"/>
</dbReference>
<comment type="subcellular location">
    <subcellularLocation>
        <location evidence="1">Cell outer membrane</location>
        <topology evidence="1">Multi-pass membrane protein</topology>
    </subcellularLocation>
</comment>
<dbReference type="HOGENOM" id="CLU_006298_0_0_0"/>
<proteinExistence type="predicted"/>
<feature type="chain" id="PRO_5003684989" evidence="7">
    <location>
        <begin position="30"/>
        <end position="1142"/>
    </location>
</feature>
<dbReference type="Gene3D" id="2.170.130.10">
    <property type="entry name" value="TonB-dependent receptor, plug domain"/>
    <property type="match status" value="1"/>
</dbReference>
<dbReference type="EMBL" id="CP003379">
    <property type="protein sequence ID" value="AFL87469.1"/>
    <property type="molecule type" value="Genomic_DNA"/>
</dbReference>
<evidence type="ECO:0000256" key="2">
    <source>
        <dbReference type="ARBA" id="ARBA00022448"/>
    </source>
</evidence>
<dbReference type="Pfam" id="PF07715">
    <property type="entry name" value="Plug"/>
    <property type="match status" value="1"/>
</dbReference>
<dbReference type="Gene3D" id="2.40.170.20">
    <property type="entry name" value="TonB-dependent receptor, beta-barrel domain"/>
    <property type="match status" value="1"/>
</dbReference>
<evidence type="ECO:0000256" key="5">
    <source>
        <dbReference type="ARBA" id="ARBA00023136"/>
    </source>
</evidence>
<dbReference type="SUPFAM" id="SSF56935">
    <property type="entry name" value="Porins"/>
    <property type="match status" value="1"/>
</dbReference>
<dbReference type="Proteomes" id="UP000006056">
    <property type="component" value="Chromosome"/>
</dbReference>
<feature type="domain" description="TonB-dependent transporter Oar-like beta-barrel" evidence="9">
    <location>
        <begin position="266"/>
        <end position="1135"/>
    </location>
</feature>
<feature type="domain" description="TonB-dependent receptor plug" evidence="8">
    <location>
        <begin position="142"/>
        <end position="261"/>
    </location>
</feature>
<dbReference type="Pfam" id="PF13620">
    <property type="entry name" value="CarboxypepD_reg"/>
    <property type="match status" value="1"/>
</dbReference>
<gene>
    <name evidence="10" type="ordered locus">Terro_1153</name>
</gene>
<dbReference type="PANTHER" id="PTHR30069">
    <property type="entry name" value="TONB-DEPENDENT OUTER MEMBRANE RECEPTOR"/>
    <property type="match status" value="1"/>
</dbReference>
<dbReference type="InterPro" id="IPR008969">
    <property type="entry name" value="CarboxyPept-like_regulatory"/>
</dbReference>
<organism evidence="10 11">
    <name type="scientific">Terriglobus roseus (strain DSM 18391 / NRRL B-41598 / KBS 63)</name>
    <dbReference type="NCBI Taxonomy" id="926566"/>
    <lineage>
        <taxon>Bacteria</taxon>
        <taxon>Pseudomonadati</taxon>
        <taxon>Acidobacteriota</taxon>
        <taxon>Terriglobia</taxon>
        <taxon>Terriglobales</taxon>
        <taxon>Acidobacteriaceae</taxon>
        <taxon>Terriglobus</taxon>
    </lineage>
</organism>
<keyword evidence="3" id="KW-1134">Transmembrane beta strand</keyword>
<protein>
    <submittedName>
        <fullName evidence="10">Outer membrane receptor for ferrienterochelin and colicins</fullName>
    </submittedName>
</protein>
<evidence type="ECO:0000313" key="10">
    <source>
        <dbReference type="EMBL" id="AFL87469.1"/>
    </source>
</evidence>
<evidence type="ECO:0000256" key="6">
    <source>
        <dbReference type="ARBA" id="ARBA00023237"/>
    </source>
</evidence>
<dbReference type="KEGG" id="trs:Terro_1153"/>
<dbReference type="GO" id="GO:0015344">
    <property type="term" value="F:siderophore uptake transmembrane transporter activity"/>
    <property type="evidence" value="ECO:0007669"/>
    <property type="project" value="TreeGrafter"/>
</dbReference>
<dbReference type="GO" id="GO:0009279">
    <property type="term" value="C:cell outer membrane"/>
    <property type="evidence" value="ECO:0007669"/>
    <property type="project" value="UniProtKB-SubCell"/>
</dbReference>
<sequence length="1142" mass="122322">MLGCLRKKSGTSVLLSAAAVMVVSTGLHAQTITGSVSGTVTDASGAVVKGATVTAVSAGTNAKSTAVTNDDGIYALRFLQIGQYKLVVSAPGFAPYAVGPVTVETNQQLKLDAAMRLDGVAASVDVKAQLVPILNAENGTVNQVVDAQTIDNIPINGRNFTQLTQFMPGIALTNQNQWNGATGDPNNSGVRQQSVATAPSVNGNRLTSNNYTLDGIQFFDTGANLSFAFGLPGYNPAPEAIDQVTVVSTNPAAEYGSGSGGQILTILKSGTNRYHGSVYDYLQNWQQDANTFGNKRKPAGTAPTERGHYTQQTFGATFGGPILHDKLFFFVDYMGYRKPSSSQSLVSVAPAAFRQGDFSVLLSPAYVARTGTAKQLYNSQANFAPFAGNRNIPINNPVARYLFAHPEIYPLPNQPSTEADGVKFNYLPPAVKSLARNDQGDVKIDYRIGQNDSIFARVSIGRANSGPRGTSIATQFPTVQDFPFTSAMADWTHVFSSSIVNDFRGGFTRIAYNSYNADLGGAFGNSGNSTVGVALPGAQVVPGFTQQSMVGSEQTTSNQVTALGTNGPGRLALDNNIEYNDQLSIQHGRHLFKIGGQLVWYQNNFIPNTYGALGNFNYNGVFTGRPSAGISEGYDFADFVMGYASGASISIGATGRVGQRQLRSAAYFQDDFKVTPNFTLNLGLRYEYDQPTYEVKNRIANVDLNTGQLLLAGVNGNGRSLYSPTYRQLDPRFGFAWSLKPRLVLRGGFASTTFMDFNGLLNHSANPPFSAQASLTASAPTTTAAGTPLNPATALQNVNAGPSTSYTAWSPRLRPAFVPSFDLTVEYQLSNTQSLMVAYVGNVGSALLNMRVGNQWTRYNDATSAPYRNLVGSSGTVTIFESQANQNYNAGEVVYRKRASHGITFNANYTFAKNLTNATGLALPSNIAGYSNVPQNSYDLRSEYGPAGYDIRHMFTSSFVAELPFGRGRDFANQMPRVLDLVIGGWKVSGNATLYSGFPVTIQASNAFGGNQGTGRANHYRKLVIKNRTTTNWWGTDPSAQQCFGADNGVCAYGAALPGTFGTSGVGTERSAGFVGVDAAGMKDFTFYKEHKLQFRADAYNVGNISSYNNPGRTVTATTGWGLIQSTRSQQRQIQFALKYLF</sequence>
<reference evidence="10 11" key="1">
    <citation type="submission" date="2012-06" db="EMBL/GenBank/DDBJ databases">
        <title>Complete genome of Terriglobus roseus DSM 18391.</title>
        <authorList>
            <consortium name="US DOE Joint Genome Institute (JGI-PGF)"/>
            <person name="Lucas S."/>
            <person name="Copeland A."/>
            <person name="Lapidus A."/>
            <person name="Glavina del Rio T."/>
            <person name="Dalin E."/>
            <person name="Tice H."/>
            <person name="Bruce D."/>
            <person name="Goodwin L."/>
            <person name="Pitluck S."/>
            <person name="Peters L."/>
            <person name="Mikhailova N."/>
            <person name="Munk A.C.C."/>
            <person name="Kyrpides N."/>
            <person name="Mavromatis K."/>
            <person name="Ivanova N."/>
            <person name="Brettin T."/>
            <person name="Detter J.C."/>
            <person name="Han C."/>
            <person name="Larimer F."/>
            <person name="Land M."/>
            <person name="Hauser L."/>
            <person name="Markowitz V."/>
            <person name="Cheng J.-F."/>
            <person name="Hugenholtz P."/>
            <person name="Woyke T."/>
            <person name="Wu D."/>
            <person name="Brambilla E."/>
            <person name="Klenk H.-P."/>
            <person name="Eisen J.A."/>
        </authorList>
    </citation>
    <scope>NUCLEOTIDE SEQUENCE [LARGE SCALE GENOMIC DNA]</scope>
    <source>
        <strain evidence="11">DSM 18391 / NRRL B-41598 / KBS 63</strain>
    </source>
</reference>
<keyword evidence="2" id="KW-0813">Transport</keyword>
<dbReference type="InterPro" id="IPR039426">
    <property type="entry name" value="TonB-dep_rcpt-like"/>
</dbReference>
<dbReference type="InterPro" id="IPR036942">
    <property type="entry name" value="Beta-barrel_TonB_sf"/>
</dbReference>